<keyword evidence="2" id="KW-0479">Metal-binding</keyword>
<dbReference type="Pfam" id="PF00172">
    <property type="entry name" value="Zn_clus"/>
    <property type="match status" value="1"/>
</dbReference>
<keyword evidence="9" id="KW-1185">Reference proteome</keyword>
<evidence type="ECO:0000313" key="9">
    <source>
        <dbReference type="Proteomes" id="UP001365542"/>
    </source>
</evidence>
<dbReference type="GO" id="GO:0006351">
    <property type="term" value="P:DNA-templated transcription"/>
    <property type="evidence" value="ECO:0007669"/>
    <property type="project" value="InterPro"/>
</dbReference>
<dbReference type="GO" id="GO:0003677">
    <property type="term" value="F:DNA binding"/>
    <property type="evidence" value="ECO:0007669"/>
    <property type="project" value="InterPro"/>
</dbReference>
<dbReference type="SMART" id="SM00906">
    <property type="entry name" value="Fungal_trans"/>
    <property type="match status" value="1"/>
</dbReference>
<gene>
    <name evidence="8" type="ORF">TWF694_007716</name>
</gene>
<dbReference type="InterPro" id="IPR050815">
    <property type="entry name" value="TF_fung"/>
</dbReference>
<feature type="region of interest" description="Disordered" evidence="6">
    <location>
        <begin position="47"/>
        <end position="93"/>
    </location>
</feature>
<feature type="compositionally biased region" description="Low complexity" evidence="6">
    <location>
        <begin position="78"/>
        <end position="93"/>
    </location>
</feature>
<dbReference type="InterPro" id="IPR036864">
    <property type="entry name" value="Zn2-C6_fun-type_DNA-bd_sf"/>
</dbReference>
<accession>A0AAV9XIM2</accession>
<dbReference type="Proteomes" id="UP001365542">
    <property type="component" value="Unassembled WGS sequence"/>
</dbReference>
<proteinExistence type="predicted"/>
<dbReference type="GO" id="GO:0000981">
    <property type="term" value="F:DNA-binding transcription factor activity, RNA polymerase II-specific"/>
    <property type="evidence" value="ECO:0007669"/>
    <property type="project" value="InterPro"/>
</dbReference>
<evidence type="ECO:0000259" key="7">
    <source>
        <dbReference type="PROSITE" id="PS50048"/>
    </source>
</evidence>
<dbReference type="InterPro" id="IPR001138">
    <property type="entry name" value="Zn2Cys6_DnaBD"/>
</dbReference>
<dbReference type="SUPFAM" id="SSF57701">
    <property type="entry name" value="Zn2/Cys6 DNA-binding domain"/>
    <property type="match status" value="1"/>
</dbReference>
<dbReference type="CDD" id="cd00067">
    <property type="entry name" value="GAL4"/>
    <property type="match status" value="1"/>
</dbReference>
<dbReference type="GO" id="GO:0005634">
    <property type="term" value="C:nucleus"/>
    <property type="evidence" value="ECO:0007669"/>
    <property type="project" value="UniProtKB-SubCell"/>
</dbReference>
<evidence type="ECO:0000256" key="6">
    <source>
        <dbReference type="SAM" id="MobiDB-lite"/>
    </source>
</evidence>
<dbReference type="CDD" id="cd12148">
    <property type="entry name" value="fungal_TF_MHR"/>
    <property type="match status" value="1"/>
</dbReference>
<dbReference type="GO" id="GO:0008270">
    <property type="term" value="F:zinc ion binding"/>
    <property type="evidence" value="ECO:0007669"/>
    <property type="project" value="InterPro"/>
</dbReference>
<dbReference type="Gene3D" id="4.10.240.10">
    <property type="entry name" value="Zn(2)-C6 fungal-type DNA-binding domain"/>
    <property type="match status" value="1"/>
</dbReference>
<name>A0AAV9XIM2_9PEZI</name>
<evidence type="ECO:0000256" key="5">
    <source>
        <dbReference type="ARBA" id="ARBA00023242"/>
    </source>
</evidence>
<dbReference type="PANTHER" id="PTHR47338">
    <property type="entry name" value="ZN(II)2CYS6 TRANSCRIPTION FACTOR (EUROFUNG)-RELATED"/>
    <property type="match status" value="1"/>
</dbReference>
<dbReference type="PROSITE" id="PS50048">
    <property type="entry name" value="ZN2_CY6_FUNGAL_2"/>
    <property type="match status" value="1"/>
</dbReference>
<feature type="compositionally biased region" description="Low complexity" evidence="6">
    <location>
        <begin position="186"/>
        <end position="199"/>
    </location>
</feature>
<comment type="subcellular location">
    <subcellularLocation>
        <location evidence="1">Nucleus</location>
    </subcellularLocation>
</comment>
<dbReference type="InterPro" id="IPR007219">
    <property type="entry name" value="XnlR_reg_dom"/>
</dbReference>
<feature type="domain" description="Zn(2)-C6 fungal-type" evidence="7">
    <location>
        <begin position="15"/>
        <end position="45"/>
    </location>
</feature>
<feature type="compositionally biased region" description="Low complexity" evidence="6">
    <location>
        <begin position="48"/>
        <end position="59"/>
    </location>
</feature>
<evidence type="ECO:0000256" key="3">
    <source>
        <dbReference type="ARBA" id="ARBA00023015"/>
    </source>
</evidence>
<comment type="caution">
    <text evidence="8">The sequence shown here is derived from an EMBL/GenBank/DDBJ whole genome shotgun (WGS) entry which is preliminary data.</text>
</comment>
<dbReference type="PROSITE" id="PS00463">
    <property type="entry name" value="ZN2_CY6_FUNGAL_1"/>
    <property type="match status" value="1"/>
</dbReference>
<keyword evidence="3" id="KW-0805">Transcription regulation</keyword>
<sequence length="655" mass="73687">MAAVDRRPALSRNSACLTCRQRKKRCDGRKPICTSCTRLEYTCTYQTSSSSRSHRQNSQLNLNLDSPQTNIRSPGKMSSTSPLIQLSPPISSPTNSINDIDITDAEPPQNFEDVYTTDTPQHEQAFILPSFENEFFNNFPFEQFLPHGQLGVADFTMQPGHPSWLMPMSEVQLGWESASSEGPAFSSTSSYSTPTTVASENQNRSNRASSIPTNEELQHLLRDVFFSRFHPIFPILHRRTFLDSLEDRKLQLDDDVLLLSILALASTGHHESSISEKGESWLSRARRLVDKAIKSSTASTQHVQAGIWITFTLFLRADMSESWIYLGKTWRMASPLGLHRIDSRKRGHSGGGGNSENARAIEEMRRMMWALFLLDRCLSFLCGWPFAIDDRQFAVNLPTSDKTFQDSNPDLLRDLTPQPFPVSIDKIIGPVDDCYAHICYATVLLGRIVDYNNFPGADDDESEVRRQAFSKLEVALARLLLATPAQYTKITYLQSTQEQENTCWLICLLQTCSILLHHPTVRTAAQQDDPPRDGSNASPEFLRCLAGTKHIISAIKDLVTIANRSFLNPLAAPILFLSGRILIIHWLETKDPCTRSEIDLILLSLDKMKEFCEPLANKYKRLLLFDLSRPSTSIEDIKTNDGTYVGPECSTVMAQ</sequence>
<dbReference type="SMART" id="SM00066">
    <property type="entry name" value="GAL4"/>
    <property type="match status" value="1"/>
</dbReference>
<dbReference type="PANTHER" id="PTHR47338:SF10">
    <property type="entry name" value="TRANSCRIPTION FACTOR DOMAIN-CONTAINING PROTEIN-RELATED"/>
    <property type="match status" value="1"/>
</dbReference>
<protein>
    <recommendedName>
        <fullName evidence="7">Zn(2)-C6 fungal-type domain-containing protein</fullName>
    </recommendedName>
</protein>
<evidence type="ECO:0000256" key="4">
    <source>
        <dbReference type="ARBA" id="ARBA00023163"/>
    </source>
</evidence>
<feature type="region of interest" description="Disordered" evidence="6">
    <location>
        <begin position="177"/>
        <end position="211"/>
    </location>
</feature>
<organism evidence="8 9">
    <name type="scientific">Orbilia ellipsospora</name>
    <dbReference type="NCBI Taxonomy" id="2528407"/>
    <lineage>
        <taxon>Eukaryota</taxon>
        <taxon>Fungi</taxon>
        <taxon>Dikarya</taxon>
        <taxon>Ascomycota</taxon>
        <taxon>Pezizomycotina</taxon>
        <taxon>Orbiliomycetes</taxon>
        <taxon>Orbiliales</taxon>
        <taxon>Orbiliaceae</taxon>
        <taxon>Orbilia</taxon>
    </lineage>
</organism>
<dbReference type="AlphaFoldDB" id="A0AAV9XIM2"/>
<dbReference type="Pfam" id="PF04082">
    <property type="entry name" value="Fungal_trans"/>
    <property type="match status" value="1"/>
</dbReference>
<keyword evidence="5" id="KW-0539">Nucleus</keyword>
<evidence type="ECO:0000256" key="2">
    <source>
        <dbReference type="ARBA" id="ARBA00022723"/>
    </source>
</evidence>
<keyword evidence="4" id="KW-0804">Transcription</keyword>
<evidence type="ECO:0000256" key="1">
    <source>
        <dbReference type="ARBA" id="ARBA00004123"/>
    </source>
</evidence>
<feature type="compositionally biased region" description="Polar residues" evidence="6">
    <location>
        <begin position="200"/>
        <end position="211"/>
    </location>
</feature>
<dbReference type="EMBL" id="JAVHJO010000003">
    <property type="protein sequence ID" value="KAK6541943.1"/>
    <property type="molecule type" value="Genomic_DNA"/>
</dbReference>
<feature type="compositionally biased region" description="Polar residues" evidence="6">
    <location>
        <begin position="60"/>
        <end position="72"/>
    </location>
</feature>
<reference evidence="8 9" key="1">
    <citation type="submission" date="2019-10" db="EMBL/GenBank/DDBJ databases">
        <authorList>
            <person name="Palmer J.M."/>
        </authorList>
    </citation>
    <scope>NUCLEOTIDE SEQUENCE [LARGE SCALE GENOMIC DNA]</scope>
    <source>
        <strain evidence="8 9">TWF694</strain>
    </source>
</reference>
<evidence type="ECO:0000313" key="8">
    <source>
        <dbReference type="EMBL" id="KAK6541943.1"/>
    </source>
</evidence>